<dbReference type="GO" id="GO:0042245">
    <property type="term" value="P:RNA repair"/>
    <property type="evidence" value="ECO:0007669"/>
    <property type="project" value="UniProtKB-KW"/>
</dbReference>
<accession>A0AAN9B5I5</accession>
<dbReference type="GO" id="GO:0000302">
    <property type="term" value="P:response to reactive oxygen species"/>
    <property type="evidence" value="ECO:0007669"/>
    <property type="project" value="InterPro"/>
</dbReference>
<dbReference type="Proteomes" id="UP001374579">
    <property type="component" value="Unassembled WGS sequence"/>
</dbReference>
<evidence type="ECO:0000256" key="8">
    <source>
        <dbReference type="ARBA" id="ARBA00034038"/>
    </source>
</evidence>
<evidence type="ECO:0000256" key="11">
    <source>
        <dbReference type="ARBA" id="ARBA00045151"/>
    </source>
</evidence>
<comment type="caution">
    <text evidence="12">The sequence shown here is derived from an EMBL/GenBank/DDBJ whole genome shotgun (WGS) entry which is preliminary data.</text>
</comment>
<evidence type="ECO:0000256" key="2">
    <source>
        <dbReference type="ARBA" id="ARBA00001946"/>
    </source>
</evidence>
<evidence type="ECO:0000313" key="12">
    <source>
        <dbReference type="EMBL" id="KAK7099163.1"/>
    </source>
</evidence>
<evidence type="ECO:0000256" key="5">
    <source>
        <dbReference type="ARBA" id="ARBA00022741"/>
    </source>
</evidence>
<keyword evidence="6" id="KW-0692">RNA repair</keyword>
<keyword evidence="13" id="KW-1185">Reference proteome</keyword>
<comment type="cofactor">
    <cofactor evidence="2">
        <name>Mg(2+)</name>
        <dbReference type="ChEBI" id="CHEBI:18420"/>
    </cofactor>
</comment>
<evidence type="ECO:0000256" key="4">
    <source>
        <dbReference type="ARBA" id="ARBA00022598"/>
    </source>
</evidence>
<dbReference type="EMBL" id="JBAMIC010000012">
    <property type="protein sequence ID" value="KAK7099163.1"/>
    <property type="molecule type" value="Genomic_DNA"/>
</dbReference>
<evidence type="ECO:0000256" key="7">
    <source>
        <dbReference type="ARBA" id="ARBA00022840"/>
    </source>
</evidence>
<dbReference type="AlphaFoldDB" id="A0AAN9B5I5"/>
<name>A0AAN9B5I5_9CAEN</name>
<proteinExistence type="predicted"/>
<evidence type="ECO:0000256" key="3">
    <source>
        <dbReference type="ARBA" id="ARBA00012724"/>
    </source>
</evidence>
<evidence type="ECO:0000256" key="1">
    <source>
        <dbReference type="ARBA" id="ARBA00001936"/>
    </source>
</evidence>
<dbReference type="EC" id="6.5.1.3" evidence="3"/>
<dbReference type="Pfam" id="PF17720">
    <property type="entry name" value="RLIG1"/>
    <property type="match status" value="1"/>
</dbReference>
<evidence type="ECO:0000313" key="13">
    <source>
        <dbReference type="Proteomes" id="UP001374579"/>
    </source>
</evidence>
<dbReference type="GO" id="GO:0003972">
    <property type="term" value="F:RNA ligase (ATP) activity"/>
    <property type="evidence" value="ECO:0007669"/>
    <property type="project" value="UniProtKB-EC"/>
</dbReference>
<dbReference type="GO" id="GO:0005524">
    <property type="term" value="F:ATP binding"/>
    <property type="evidence" value="ECO:0007669"/>
    <property type="project" value="UniProtKB-KW"/>
</dbReference>
<organism evidence="12 13">
    <name type="scientific">Littorina saxatilis</name>
    <dbReference type="NCBI Taxonomy" id="31220"/>
    <lineage>
        <taxon>Eukaryota</taxon>
        <taxon>Metazoa</taxon>
        <taxon>Spiralia</taxon>
        <taxon>Lophotrochozoa</taxon>
        <taxon>Mollusca</taxon>
        <taxon>Gastropoda</taxon>
        <taxon>Caenogastropoda</taxon>
        <taxon>Littorinimorpha</taxon>
        <taxon>Littorinoidea</taxon>
        <taxon>Littorinidae</taxon>
        <taxon>Littorina</taxon>
    </lineage>
</organism>
<keyword evidence="4" id="KW-0436">Ligase</keyword>
<evidence type="ECO:0000256" key="10">
    <source>
        <dbReference type="ARBA" id="ARBA00035432"/>
    </source>
</evidence>
<evidence type="ECO:0000256" key="9">
    <source>
        <dbReference type="ARBA" id="ARBA00035168"/>
    </source>
</evidence>
<comment type="cofactor">
    <cofactor evidence="1">
        <name>Mn(2+)</name>
        <dbReference type="ChEBI" id="CHEBI:29035"/>
    </cofactor>
</comment>
<dbReference type="PANTHER" id="PTHR31219:SF2">
    <property type="entry name" value="RNA LIGASE 1"/>
    <property type="match status" value="1"/>
</dbReference>
<comment type="function">
    <text evidence="11">Functions as an RNA ligase, in vitro. The ligation reaction entails three nucleotidyl transfer steps. In the first step, the RNA ligase reacts with ATP in the absence of nucleic acid to form a covalent ligase-AMP intermediate and release pyrophosphate. In step 2, the ligase-AMP binds to the nucleic acid and transfers the adenylate to the 5'-PO4 terminus to form an adenylylated intermediate. In step 3, the RNA ligase directs the attack of the 3'-OH on the 5'-phosphoanhydride linkage, resulting in a repaired 3'-5' phosphodiester and release of AMP. Exhibits selectivity for single-stranded RNA substrates and may not have nick-sealing activity on double-stranded DNA-RNA hybrids. May play a role in maintaining RNA integrity under stress conditions, for example in response to reactive oxygen species (ROS).</text>
</comment>
<evidence type="ECO:0000256" key="6">
    <source>
        <dbReference type="ARBA" id="ARBA00022800"/>
    </source>
</evidence>
<gene>
    <name evidence="12" type="ORF">V1264_003347</name>
</gene>
<sequence length="341" mass="38190">MAKCNAVQSKMPCVFETGVFNTQSSKRANQNFKVTASDRLRPEIVPPDIECASATEKLDGTCCLIQEYQGLPWLWPRLDRKPNRAGDKKFQRLQYKLKDWKASDEDSVPPTITWDPMKDFKEVPSTWIPATGVKVVDGFAQPDKIGHTPGWLPIEKKSRQHCWHLTAVDLDLGLCLMLTPSEDSGQLVIKCRPLSELCGKTCELIGTSINGNPYGLGNKQQPLHVLVVHGSLPVTCPSPLNGEAMHQWFEEEEPESSNNRVEGVVWHCPSGALYKLHRHHLNLPWPIPKPRLSQQPVDIDVDSAVFSIDMDKQSQFSLLASVHGCKVDKLCEVHSLLADCR</sequence>
<reference evidence="12 13" key="1">
    <citation type="submission" date="2024-02" db="EMBL/GenBank/DDBJ databases">
        <title>Chromosome-scale genome assembly of the rough periwinkle Littorina saxatilis.</title>
        <authorList>
            <person name="De Jode A."/>
            <person name="Faria R."/>
            <person name="Formenti G."/>
            <person name="Sims Y."/>
            <person name="Smith T.P."/>
            <person name="Tracey A."/>
            <person name="Wood J.M.D."/>
            <person name="Zagrodzka Z.B."/>
            <person name="Johannesson K."/>
            <person name="Butlin R.K."/>
            <person name="Leder E.H."/>
        </authorList>
    </citation>
    <scope>NUCLEOTIDE SEQUENCE [LARGE SCALE GENOMIC DNA]</scope>
    <source>
        <strain evidence="12">Snail1</strain>
        <tissue evidence="12">Muscle</tissue>
    </source>
</reference>
<comment type="catalytic activity">
    <reaction evidence="8">
        <text>ATP + (ribonucleotide)n-3'-hydroxyl + 5'-phospho-(ribonucleotide)m = (ribonucleotide)n+m + AMP + diphosphate.</text>
        <dbReference type="EC" id="6.5.1.3"/>
    </reaction>
</comment>
<dbReference type="InterPro" id="IPR041211">
    <property type="entry name" value="RLIG1"/>
</dbReference>
<protein>
    <recommendedName>
        <fullName evidence="9">RNA ligase 1</fullName>
        <ecNumber evidence="3">6.5.1.3</ecNumber>
    </recommendedName>
    <alternativeName>
        <fullName evidence="10">RNA ligase</fullName>
    </alternativeName>
</protein>
<keyword evidence="7" id="KW-0067">ATP-binding</keyword>
<keyword evidence="5" id="KW-0547">Nucleotide-binding</keyword>
<dbReference type="PANTHER" id="PTHR31219">
    <property type="entry name" value="CHROMOSOME 28 C12ORF29 HOMOLOG"/>
    <property type="match status" value="1"/>
</dbReference>